<reference evidence="1" key="1">
    <citation type="submission" date="2018-02" db="EMBL/GenBank/DDBJ databases">
        <title>Rhizophora mucronata_Transcriptome.</title>
        <authorList>
            <person name="Meera S.P."/>
            <person name="Sreeshan A."/>
            <person name="Augustine A."/>
        </authorList>
    </citation>
    <scope>NUCLEOTIDE SEQUENCE</scope>
    <source>
        <tissue evidence="1">Leaf</tissue>
    </source>
</reference>
<protein>
    <submittedName>
        <fullName evidence="1">Uncharacterized protein</fullName>
    </submittedName>
</protein>
<dbReference type="AlphaFoldDB" id="A0A2P2QJB5"/>
<organism evidence="1">
    <name type="scientific">Rhizophora mucronata</name>
    <name type="common">Asiatic mangrove</name>
    <dbReference type="NCBI Taxonomy" id="61149"/>
    <lineage>
        <taxon>Eukaryota</taxon>
        <taxon>Viridiplantae</taxon>
        <taxon>Streptophyta</taxon>
        <taxon>Embryophyta</taxon>
        <taxon>Tracheophyta</taxon>
        <taxon>Spermatophyta</taxon>
        <taxon>Magnoliopsida</taxon>
        <taxon>eudicotyledons</taxon>
        <taxon>Gunneridae</taxon>
        <taxon>Pentapetalae</taxon>
        <taxon>rosids</taxon>
        <taxon>fabids</taxon>
        <taxon>Malpighiales</taxon>
        <taxon>Rhizophoraceae</taxon>
        <taxon>Rhizophora</taxon>
    </lineage>
</organism>
<proteinExistence type="predicted"/>
<evidence type="ECO:0000313" key="1">
    <source>
        <dbReference type="EMBL" id="MBX67024.1"/>
    </source>
</evidence>
<name>A0A2P2QJB5_RHIMU</name>
<dbReference type="EMBL" id="GGEC01086540">
    <property type="protein sequence ID" value="MBX67024.1"/>
    <property type="molecule type" value="Transcribed_RNA"/>
</dbReference>
<accession>A0A2P2QJB5</accession>
<sequence>MLMVRFHLTKFKVAQHSSEILGPI</sequence>